<feature type="compositionally biased region" description="Polar residues" evidence="1">
    <location>
        <begin position="269"/>
        <end position="278"/>
    </location>
</feature>
<feature type="region of interest" description="Disordered" evidence="1">
    <location>
        <begin position="1"/>
        <end position="32"/>
    </location>
</feature>
<feature type="region of interest" description="Disordered" evidence="1">
    <location>
        <begin position="257"/>
        <end position="284"/>
    </location>
</feature>
<dbReference type="Proteomes" id="UP001358586">
    <property type="component" value="Chromosome 12"/>
</dbReference>
<evidence type="ECO:0000256" key="1">
    <source>
        <dbReference type="SAM" id="MobiDB-lite"/>
    </source>
</evidence>
<evidence type="ECO:0000313" key="3">
    <source>
        <dbReference type="Proteomes" id="UP001358586"/>
    </source>
</evidence>
<organism evidence="2 3">
    <name type="scientific">Gossypium arboreum</name>
    <name type="common">Tree cotton</name>
    <name type="synonym">Gossypium nanking</name>
    <dbReference type="NCBI Taxonomy" id="29729"/>
    <lineage>
        <taxon>Eukaryota</taxon>
        <taxon>Viridiplantae</taxon>
        <taxon>Streptophyta</taxon>
        <taxon>Embryophyta</taxon>
        <taxon>Tracheophyta</taxon>
        <taxon>Spermatophyta</taxon>
        <taxon>Magnoliopsida</taxon>
        <taxon>eudicotyledons</taxon>
        <taxon>Gunneridae</taxon>
        <taxon>Pentapetalae</taxon>
        <taxon>rosids</taxon>
        <taxon>malvids</taxon>
        <taxon>Malvales</taxon>
        <taxon>Malvaceae</taxon>
        <taxon>Malvoideae</taxon>
        <taxon>Gossypium</taxon>
    </lineage>
</organism>
<sequence length="284" mass="30078">MSGTDRVGKGEDSTADRNTKKVRFKNGSGDSLANMVVDSSPASGVSWKDKFLGGSASNSLDGAANLDLEFEDGDIRRSNLNGIPTIDFSDRITKILIKGMELTVVVKLLGHNIGYGALYKHITSKPTQSFRLMDVANGYYFVRFQCKVDYDAALTQDRNGHDGEEIPIRPLSSETASATKRDVLPTVGEAFVPWMVKGKEIRKGSGSVAVTAVNLSEGLSGCVDECGPALNSGSLGDNNTGQGLGLKAHVSQWVGVMASKNPGPHSDIGLSQKSNGSQLGRLGL</sequence>
<name>A0ABR0MTI8_GOSAR</name>
<accession>A0ABR0MTI8</accession>
<dbReference type="EMBL" id="JARKNE010000012">
    <property type="protein sequence ID" value="KAK5777123.1"/>
    <property type="molecule type" value="Genomic_DNA"/>
</dbReference>
<proteinExistence type="predicted"/>
<feature type="compositionally biased region" description="Basic and acidic residues" evidence="1">
    <location>
        <begin position="1"/>
        <end position="19"/>
    </location>
</feature>
<comment type="caution">
    <text evidence="2">The sequence shown here is derived from an EMBL/GenBank/DDBJ whole genome shotgun (WGS) entry which is preliminary data.</text>
</comment>
<protein>
    <submittedName>
        <fullName evidence="2">Uncharacterized protein</fullName>
    </submittedName>
</protein>
<evidence type="ECO:0000313" key="2">
    <source>
        <dbReference type="EMBL" id="KAK5777123.1"/>
    </source>
</evidence>
<keyword evidence="3" id="KW-1185">Reference proteome</keyword>
<reference evidence="2 3" key="1">
    <citation type="submission" date="2023-03" db="EMBL/GenBank/DDBJ databases">
        <title>WGS of Gossypium arboreum.</title>
        <authorList>
            <person name="Yu D."/>
        </authorList>
    </citation>
    <scope>NUCLEOTIDE SEQUENCE [LARGE SCALE GENOMIC DNA]</scope>
    <source>
        <tissue evidence="2">Leaf</tissue>
    </source>
</reference>
<gene>
    <name evidence="2" type="ORF">PVK06_045089</name>
</gene>